<dbReference type="GO" id="GO:0003723">
    <property type="term" value="F:RNA binding"/>
    <property type="evidence" value="ECO:0007669"/>
    <property type="project" value="InterPro"/>
</dbReference>
<evidence type="ECO:0008006" key="3">
    <source>
        <dbReference type="Google" id="ProtNLM"/>
    </source>
</evidence>
<dbReference type="GO" id="GO:0016973">
    <property type="term" value="P:poly(A)+ mRNA export from nucleus"/>
    <property type="evidence" value="ECO:0007669"/>
    <property type="project" value="TreeGrafter"/>
</dbReference>
<reference evidence="1 2" key="1">
    <citation type="submission" date="2017-04" db="EMBL/GenBank/DDBJ databases">
        <title>Genome sequencing of [Candida] sorbophila.</title>
        <authorList>
            <person name="Ahn J.O."/>
        </authorList>
    </citation>
    <scope>NUCLEOTIDE SEQUENCE [LARGE SCALE GENOMIC DNA]</scope>
    <source>
        <strain evidence="1 2">DS02</strain>
    </source>
</reference>
<dbReference type="GeneID" id="36517781"/>
<keyword evidence="2" id="KW-1185">Reference proteome</keyword>
<dbReference type="AlphaFoldDB" id="A0A2T0FN40"/>
<sequence>MSAVNAWLTAIGDLDETDIASADTSAKLKEYFSIDVNNPLVSTLQNELWDAQVNINEAVKSANLLDSAWPGYTELTKSYLFFCYSVDPNDPVGTFDAYGRFYSALQSAYGNARGCALNDVVIQSTKRMLFLFSRAAEELKWVSGVLQRIFNSIRSEKPAEGANSKRPVLLFIAGALCRVYFWTDQYSSCSTVFNNIHTASLVMSEHPIAQQIEFRFWLGRYNLNRNNLVLAFKHLHWCYTRCPRQFPNHRVIFKYLLLPSILLGRMPSPALLQAHDLIDPFMPLIYSLKSGSFSGYYQVRNHPWFHKHRLDHLLLRNVPTAIWRQALARAYKWLSNPKQLDFELMAVVMSYSKGLNTEPVSVLEAESFGIACINAGLLKGIDLPATGAFLLRTQDTWPSPKAVFKIMDPNLGEKNEWMNT</sequence>
<dbReference type="GO" id="GO:0003690">
    <property type="term" value="F:double-stranded DNA binding"/>
    <property type="evidence" value="ECO:0007669"/>
    <property type="project" value="InterPro"/>
</dbReference>
<accession>A0A2T0FN40</accession>
<dbReference type="GO" id="GO:0070390">
    <property type="term" value="C:transcription export complex 2"/>
    <property type="evidence" value="ECO:0007669"/>
    <property type="project" value="TreeGrafter"/>
</dbReference>
<dbReference type="PANTHER" id="PTHR12732:SF8">
    <property type="entry name" value="NUCLEAR MRNA EXPORT PROTEIN THP1"/>
    <property type="match status" value="1"/>
</dbReference>
<dbReference type="GO" id="GO:0006368">
    <property type="term" value="P:transcription elongation by RNA polymerase II"/>
    <property type="evidence" value="ECO:0007669"/>
    <property type="project" value="TreeGrafter"/>
</dbReference>
<gene>
    <name evidence="1" type="ORF">B9G98_04033</name>
</gene>
<protein>
    <recommendedName>
        <fullName evidence="3">PCI domain-containing protein</fullName>
    </recommendedName>
</protein>
<evidence type="ECO:0000313" key="1">
    <source>
        <dbReference type="EMBL" id="PRT56413.1"/>
    </source>
</evidence>
<dbReference type="InterPro" id="IPR045114">
    <property type="entry name" value="Csn12-like"/>
</dbReference>
<dbReference type="Proteomes" id="UP000238350">
    <property type="component" value="Unassembled WGS sequence"/>
</dbReference>
<dbReference type="GO" id="GO:0000973">
    <property type="term" value="P:post-transcriptional tethering of RNA polymerase II gene DNA at nuclear periphery"/>
    <property type="evidence" value="ECO:0007669"/>
    <property type="project" value="TreeGrafter"/>
</dbReference>
<dbReference type="EMBL" id="NDIQ01000022">
    <property type="protein sequence ID" value="PRT56413.1"/>
    <property type="molecule type" value="Genomic_DNA"/>
</dbReference>
<comment type="caution">
    <text evidence="1">The sequence shown here is derived from an EMBL/GenBank/DDBJ whole genome shotgun (WGS) entry which is preliminary data.</text>
</comment>
<dbReference type="RefSeq" id="XP_024666358.1">
    <property type="nucleotide sequence ID" value="XM_024810590.1"/>
</dbReference>
<evidence type="ECO:0000313" key="2">
    <source>
        <dbReference type="Proteomes" id="UP000238350"/>
    </source>
</evidence>
<dbReference type="PANTHER" id="PTHR12732">
    <property type="entry name" value="UNCHARACTERIZED PROTEASOME COMPONENT REGION PCI-CONTAINING"/>
    <property type="match status" value="1"/>
</dbReference>
<name>A0A2T0FN40_9ASCO</name>
<organism evidence="1 2">
    <name type="scientific">Wickerhamiella sorbophila</name>
    <dbReference type="NCBI Taxonomy" id="45607"/>
    <lineage>
        <taxon>Eukaryota</taxon>
        <taxon>Fungi</taxon>
        <taxon>Dikarya</taxon>
        <taxon>Ascomycota</taxon>
        <taxon>Saccharomycotina</taxon>
        <taxon>Dipodascomycetes</taxon>
        <taxon>Dipodascales</taxon>
        <taxon>Trichomonascaceae</taxon>
        <taxon>Wickerhamiella</taxon>
    </lineage>
</organism>
<dbReference type="OrthoDB" id="5404651at2759"/>
<dbReference type="SMART" id="SM00753">
    <property type="entry name" value="PAM"/>
    <property type="match status" value="1"/>
</dbReference>
<dbReference type="STRING" id="45607.A0A2T0FN40"/>
<proteinExistence type="predicted"/>